<evidence type="ECO:0000256" key="2">
    <source>
        <dbReference type="ARBA" id="ARBA00023015"/>
    </source>
</evidence>
<keyword evidence="2" id="KW-0805">Transcription regulation</keyword>
<dbReference type="GO" id="GO:0003677">
    <property type="term" value="F:DNA binding"/>
    <property type="evidence" value="ECO:0007669"/>
    <property type="project" value="UniProtKB-KW"/>
</dbReference>
<dbReference type="EMBL" id="NHSJ01000100">
    <property type="protein sequence ID" value="PPQ28993.1"/>
    <property type="molecule type" value="Genomic_DNA"/>
</dbReference>
<comment type="caution">
    <text evidence="6">The sequence shown here is derived from an EMBL/GenBank/DDBJ whole genome shotgun (WGS) entry which is preliminary data.</text>
</comment>
<comment type="similarity">
    <text evidence="1">Belongs to the ner transcriptional regulatory family.</text>
</comment>
<dbReference type="SUPFAM" id="SSF47413">
    <property type="entry name" value="lambda repressor-like DNA-binding domains"/>
    <property type="match status" value="1"/>
</dbReference>
<accession>A0A2S6N2Z5</accession>
<dbReference type="InterPro" id="IPR038722">
    <property type="entry name" value="Ner_HTH_dom"/>
</dbReference>
<evidence type="ECO:0000313" key="7">
    <source>
        <dbReference type="Proteomes" id="UP000239089"/>
    </source>
</evidence>
<proteinExistence type="inferred from homology"/>
<dbReference type="Proteomes" id="UP000239089">
    <property type="component" value="Unassembled WGS sequence"/>
</dbReference>
<keyword evidence="4" id="KW-0804">Transcription</keyword>
<evidence type="ECO:0000256" key="1">
    <source>
        <dbReference type="ARBA" id="ARBA00006157"/>
    </source>
</evidence>
<dbReference type="Pfam" id="PF13693">
    <property type="entry name" value="HTH_35"/>
    <property type="match status" value="1"/>
</dbReference>
<keyword evidence="3" id="KW-0238">DNA-binding</keyword>
<dbReference type="Gene3D" id="1.10.260.40">
    <property type="entry name" value="lambda repressor-like DNA-binding domains"/>
    <property type="match status" value="1"/>
</dbReference>
<sequence length="92" mass="10035">MTASSHVPSGWHRADIIAAVRKRGSTLSEMGRNIGLAPKSMHWALGKRHPRANVAISKFIGVPLHELWPSFYPAPLAEATPENALLSRKKAS</sequence>
<evidence type="ECO:0000313" key="6">
    <source>
        <dbReference type="EMBL" id="PPQ28993.1"/>
    </source>
</evidence>
<gene>
    <name evidence="6" type="ORF">CCR94_16515</name>
</gene>
<dbReference type="InterPro" id="IPR010982">
    <property type="entry name" value="Lambda_DNA-bd_dom_sf"/>
</dbReference>
<feature type="domain" description="Ner winged helix-turn-helix DNA-binding" evidence="5">
    <location>
        <begin position="11"/>
        <end position="75"/>
    </location>
</feature>
<dbReference type="AlphaFoldDB" id="A0A2S6N2Z5"/>
<dbReference type="OrthoDB" id="531446at2"/>
<dbReference type="RefSeq" id="WP_146090056.1">
    <property type="nucleotide sequence ID" value="NZ_JACIGC010000011.1"/>
</dbReference>
<name>A0A2S6N2Z5_9HYPH</name>
<organism evidence="6 7">
    <name type="scientific">Rhodoblastus sphagnicola</name>
    <dbReference type="NCBI Taxonomy" id="333368"/>
    <lineage>
        <taxon>Bacteria</taxon>
        <taxon>Pseudomonadati</taxon>
        <taxon>Pseudomonadota</taxon>
        <taxon>Alphaproteobacteria</taxon>
        <taxon>Hyphomicrobiales</taxon>
        <taxon>Rhodoblastaceae</taxon>
        <taxon>Rhodoblastus</taxon>
    </lineage>
</organism>
<keyword evidence="7" id="KW-1185">Reference proteome</keyword>
<reference evidence="6 7" key="1">
    <citation type="journal article" date="2018" name="Arch. Microbiol.">
        <title>New insights into the metabolic potential of the phototrophic purple bacterium Rhodopila globiformis DSM 161(T) from its draft genome sequence and evidence for a vanadium-dependent nitrogenase.</title>
        <authorList>
            <person name="Imhoff J.F."/>
            <person name="Rahn T."/>
            <person name="Kunzel S."/>
            <person name="Neulinger S.C."/>
        </authorList>
    </citation>
    <scope>NUCLEOTIDE SEQUENCE [LARGE SCALE GENOMIC DNA]</scope>
    <source>
        <strain evidence="6 7">DSM 16996</strain>
    </source>
</reference>
<evidence type="ECO:0000256" key="3">
    <source>
        <dbReference type="ARBA" id="ARBA00023125"/>
    </source>
</evidence>
<protein>
    <recommendedName>
        <fullName evidence="5">Ner winged helix-turn-helix DNA-binding domain-containing protein</fullName>
    </recommendedName>
</protein>
<evidence type="ECO:0000259" key="5">
    <source>
        <dbReference type="Pfam" id="PF13693"/>
    </source>
</evidence>
<evidence type="ECO:0000256" key="4">
    <source>
        <dbReference type="ARBA" id="ARBA00023163"/>
    </source>
</evidence>